<reference evidence="2" key="1">
    <citation type="submission" date="2022-03" db="EMBL/GenBank/DDBJ databases">
        <authorList>
            <person name="Leyn A S."/>
        </authorList>
    </citation>
    <scope>NUCLEOTIDE SEQUENCE</scope>
    <source>
        <strain evidence="2">Streptomyces globisporus 4-3</strain>
    </source>
</reference>
<sequence>MPDLDLSTTATWSASVLNKPVLPPIPPMWYVQSHEVRVRATSGGIHKETGLPVGAFLYETDDGGLVQRHQRDIIREPAVDAVMAALEPESPIALPGVTVRLRAGEDARYNTDWVKDTEGPVPDLMAALEARADALQNRQDKVENFAARVLGVNRSTRWCEAVSTALMGDWTKPLDERGCLPPETLGQLRAEAHTIHRQLVPLWRRRVRRSRLLLLDAPLGDGLCLYDLVADRANLSDACLGMAIHDDRLLRIVHHLTSEERLVVVALAAGDGATWTEAAAHAGASDPTAFGERVRRKTRRLAVRAEERRAAARATTDSTQGWAATQAR</sequence>
<evidence type="ECO:0008006" key="4">
    <source>
        <dbReference type="Google" id="ProtNLM"/>
    </source>
</evidence>
<keyword evidence="3" id="KW-1185">Reference proteome</keyword>
<feature type="region of interest" description="Disordered" evidence="1">
    <location>
        <begin position="305"/>
        <end position="328"/>
    </location>
</feature>
<dbReference type="Proteomes" id="UP001154015">
    <property type="component" value="Unassembled WGS sequence"/>
</dbReference>
<comment type="caution">
    <text evidence="2">The sequence shown here is derived from an EMBL/GenBank/DDBJ whole genome shotgun (WGS) entry which is preliminary data.</text>
</comment>
<evidence type="ECO:0000313" key="2">
    <source>
        <dbReference type="EMBL" id="CAH9416214.1"/>
    </source>
</evidence>
<organism evidence="2 3">
    <name type="scientific">Streptomyces globisporus</name>
    <dbReference type="NCBI Taxonomy" id="1908"/>
    <lineage>
        <taxon>Bacteria</taxon>
        <taxon>Bacillati</taxon>
        <taxon>Actinomycetota</taxon>
        <taxon>Actinomycetes</taxon>
        <taxon>Kitasatosporales</taxon>
        <taxon>Streptomycetaceae</taxon>
        <taxon>Streptomyces</taxon>
    </lineage>
</organism>
<accession>A0ABM9GZ20</accession>
<gene>
    <name evidence="2" type="ORF">SGL43_03237</name>
</gene>
<dbReference type="RefSeq" id="WP_318574783.1">
    <property type="nucleotide sequence ID" value="NZ_CAKXYP010000008.1"/>
</dbReference>
<evidence type="ECO:0000256" key="1">
    <source>
        <dbReference type="SAM" id="MobiDB-lite"/>
    </source>
</evidence>
<protein>
    <recommendedName>
        <fullName evidence="4">Transcriptional regulator</fullName>
    </recommendedName>
</protein>
<evidence type="ECO:0000313" key="3">
    <source>
        <dbReference type="Proteomes" id="UP001154015"/>
    </source>
</evidence>
<proteinExistence type="predicted"/>
<name>A0ABM9GZ20_STRGL</name>
<dbReference type="EMBL" id="CAKXYP010000008">
    <property type="protein sequence ID" value="CAH9416214.1"/>
    <property type="molecule type" value="Genomic_DNA"/>
</dbReference>
<feature type="compositionally biased region" description="Polar residues" evidence="1">
    <location>
        <begin position="315"/>
        <end position="328"/>
    </location>
</feature>